<dbReference type="Proteomes" id="UP000775213">
    <property type="component" value="Unassembled WGS sequence"/>
</dbReference>
<dbReference type="AlphaFoldDB" id="A0AAV7H9E3"/>
<evidence type="ECO:0000313" key="2">
    <source>
        <dbReference type="Proteomes" id="UP000775213"/>
    </source>
</evidence>
<keyword evidence="2" id="KW-1185">Reference proteome</keyword>
<comment type="caution">
    <text evidence="1">The sequence shown here is derived from an EMBL/GenBank/DDBJ whole genome shotgun (WGS) entry which is preliminary data.</text>
</comment>
<gene>
    <name evidence="1" type="ORF">IEQ34_005609</name>
</gene>
<proteinExistence type="predicted"/>
<evidence type="ECO:0000313" key="1">
    <source>
        <dbReference type="EMBL" id="KAH0465506.1"/>
    </source>
</evidence>
<organism evidence="1 2">
    <name type="scientific">Dendrobium chrysotoxum</name>
    <name type="common">Orchid</name>
    <dbReference type="NCBI Taxonomy" id="161865"/>
    <lineage>
        <taxon>Eukaryota</taxon>
        <taxon>Viridiplantae</taxon>
        <taxon>Streptophyta</taxon>
        <taxon>Embryophyta</taxon>
        <taxon>Tracheophyta</taxon>
        <taxon>Spermatophyta</taxon>
        <taxon>Magnoliopsida</taxon>
        <taxon>Liliopsida</taxon>
        <taxon>Asparagales</taxon>
        <taxon>Orchidaceae</taxon>
        <taxon>Epidendroideae</taxon>
        <taxon>Malaxideae</taxon>
        <taxon>Dendrobiinae</taxon>
        <taxon>Dendrobium</taxon>
    </lineage>
</organism>
<dbReference type="EMBL" id="JAGFBR010000006">
    <property type="protein sequence ID" value="KAH0465506.1"/>
    <property type="molecule type" value="Genomic_DNA"/>
</dbReference>
<name>A0AAV7H9E3_DENCH</name>
<reference evidence="1 2" key="1">
    <citation type="journal article" date="2021" name="Hortic Res">
        <title>Chromosome-scale assembly of the Dendrobium chrysotoxum genome enhances the understanding of orchid evolution.</title>
        <authorList>
            <person name="Zhang Y."/>
            <person name="Zhang G.Q."/>
            <person name="Zhang D."/>
            <person name="Liu X.D."/>
            <person name="Xu X.Y."/>
            <person name="Sun W.H."/>
            <person name="Yu X."/>
            <person name="Zhu X."/>
            <person name="Wang Z.W."/>
            <person name="Zhao X."/>
            <person name="Zhong W.Y."/>
            <person name="Chen H."/>
            <person name="Yin W.L."/>
            <person name="Huang T."/>
            <person name="Niu S.C."/>
            <person name="Liu Z.J."/>
        </authorList>
    </citation>
    <scope>NUCLEOTIDE SEQUENCE [LARGE SCALE GENOMIC DNA]</scope>
    <source>
        <strain evidence="1">Lindl</strain>
    </source>
</reference>
<accession>A0AAV7H9E3</accession>
<protein>
    <submittedName>
        <fullName evidence="1">Uncharacterized protein</fullName>
    </submittedName>
</protein>
<sequence length="319" mass="35666">MSSCSFPKRVSILETVAKLLSCLLDGVKVVEKNILHTAKKLAEKVLVNFSLKLKPYLAKLFNGNGALLMKIRKLAINYQSDFFLTTHLQGYAQEEGENFHPEKSILVADGSSKMVTNNESFQNGNGDFMATKQKVEIHHHSGKFRVNTKYSLDSGITKPDKRSNLNSRNRGINASLQLSISNDHGVGNMKKAWSNYDKKLPSNGGRNGSQRKVKVRFSKNKQIVGTKKQKGVKHAEAEDKELKLKEVLSSQKSTVKDLVKDQNLVKDTDKTKSRSVPRVYKRLLDHESIGPNINLNYGQLLSEVASPKPNQINLHLSIV</sequence>